<name>A0ABR7LWD3_9ACTN</name>
<dbReference type="RefSeq" id="WP_187246205.1">
    <property type="nucleotide sequence ID" value="NZ_BAAAOK010000015.1"/>
</dbReference>
<dbReference type="InterPro" id="IPR046268">
    <property type="entry name" value="DUF6301"/>
</dbReference>
<organism evidence="1 2">
    <name type="scientific">Actinomadura alba</name>
    <dbReference type="NCBI Taxonomy" id="406431"/>
    <lineage>
        <taxon>Bacteria</taxon>
        <taxon>Bacillati</taxon>
        <taxon>Actinomycetota</taxon>
        <taxon>Actinomycetes</taxon>
        <taxon>Streptosporangiales</taxon>
        <taxon>Thermomonosporaceae</taxon>
        <taxon>Actinomadura</taxon>
    </lineage>
</organism>
<dbReference type="EMBL" id="JABVEC010000024">
    <property type="protein sequence ID" value="MBC6469162.1"/>
    <property type="molecule type" value="Genomic_DNA"/>
</dbReference>
<evidence type="ECO:0008006" key="3">
    <source>
        <dbReference type="Google" id="ProtNLM"/>
    </source>
</evidence>
<evidence type="ECO:0000313" key="2">
    <source>
        <dbReference type="Proteomes" id="UP000805614"/>
    </source>
</evidence>
<proteinExistence type="predicted"/>
<gene>
    <name evidence="1" type="ORF">HKK74_27240</name>
</gene>
<comment type="caution">
    <text evidence="1">The sequence shown here is derived from an EMBL/GenBank/DDBJ whole genome shotgun (WGS) entry which is preliminary data.</text>
</comment>
<evidence type="ECO:0000313" key="1">
    <source>
        <dbReference type="EMBL" id="MBC6469162.1"/>
    </source>
</evidence>
<protein>
    <recommendedName>
        <fullName evidence="3">DUF1834 family protein</fullName>
    </recommendedName>
</protein>
<dbReference type="Pfam" id="PF19818">
    <property type="entry name" value="DUF6301"/>
    <property type="match status" value="1"/>
</dbReference>
<reference evidence="1 2" key="1">
    <citation type="submission" date="2020-06" db="EMBL/GenBank/DDBJ databases">
        <title>Actinomadura xiongansis sp. nov., isolated from soil of Baiyangdian.</title>
        <authorList>
            <person name="Zhang X."/>
        </authorList>
    </citation>
    <scope>NUCLEOTIDE SEQUENCE [LARGE SCALE GENOMIC DNA]</scope>
    <source>
        <strain evidence="1 2">HBUM206468</strain>
    </source>
</reference>
<accession>A0ABR7LWD3</accession>
<keyword evidence="2" id="KW-1185">Reference proteome</keyword>
<sequence>MTDRRVLSEQEVADLVTGLGSLEWSWEPDEVDGVAERFGWKVESRRGRSVRLDVGFGVASGFFYLSRAGKVDRISVAACRSASAESAEGRAYVQDAFADVVAAVTRALGEPTERVPGESAEVRWRGDEATVGVKHLSVQVNVFLATNEYVDEFDRAVELGL</sequence>
<dbReference type="Proteomes" id="UP000805614">
    <property type="component" value="Unassembled WGS sequence"/>
</dbReference>